<dbReference type="PANTHER" id="PTHR37806">
    <property type="entry name" value="LMO0724 PROTEIN"/>
    <property type="match status" value="1"/>
</dbReference>
<evidence type="ECO:0000313" key="4">
    <source>
        <dbReference type="EMBL" id="SEG00892.1"/>
    </source>
</evidence>
<keyword evidence="2" id="KW-1133">Transmembrane helix</keyword>
<dbReference type="AlphaFoldDB" id="A0A1H5WN56"/>
<keyword evidence="2" id="KW-0472">Membrane</keyword>
<dbReference type="EMBL" id="FNUL01000017">
    <property type="protein sequence ID" value="SEG00892.1"/>
    <property type="molecule type" value="Genomic_DNA"/>
</dbReference>
<feature type="region of interest" description="Disordered" evidence="1">
    <location>
        <begin position="46"/>
        <end position="68"/>
    </location>
</feature>
<reference evidence="4 5" key="1">
    <citation type="submission" date="2016-10" db="EMBL/GenBank/DDBJ databases">
        <authorList>
            <person name="de Groot N.N."/>
        </authorList>
    </citation>
    <scope>NUCLEOTIDE SEQUENCE [LARGE SCALE GENOMIC DNA]</scope>
    <source>
        <strain evidence="4 5">D15d</strain>
    </source>
</reference>
<organism evidence="4 5">
    <name type="scientific">Lachnospira multipara</name>
    <dbReference type="NCBI Taxonomy" id="28051"/>
    <lineage>
        <taxon>Bacteria</taxon>
        <taxon>Bacillati</taxon>
        <taxon>Bacillota</taxon>
        <taxon>Clostridia</taxon>
        <taxon>Lachnospirales</taxon>
        <taxon>Lachnospiraceae</taxon>
        <taxon>Lachnospira</taxon>
    </lineage>
</organism>
<protein>
    <submittedName>
        <fullName evidence="4">Uncharacterized protein YvpB</fullName>
    </submittedName>
</protein>
<evidence type="ECO:0000256" key="1">
    <source>
        <dbReference type="SAM" id="MobiDB-lite"/>
    </source>
</evidence>
<sequence>MKKKLGIFALISAMILVIVAFAYWKLKGRDNETGIVIEEATSQEKQEVFEEQTQEPTSESESQSESQETRRVYLDLTNILQNPELPTGCEAVSATIVLNYYGANMSKTELVDKYLPYSDDPNQGFCGGTPYDKPDGSDLQWVAAAPIATAMNQALVAHGMNYTAKDISGTSFENVLTYVKNGQPVVFWALENMSRGSHTLVLMGYDLDAGVCYFADPMKSGIQSYYMDATKYAYNTRGQYAVVVE</sequence>
<feature type="domain" description="Peptidase C39-like" evidence="3">
    <location>
        <begin position="75"/>
        <end position="218"/>
    </location>
</feature>
<dbReference type="RefSeq" id="WP_103953370.1">
    <property type="nucleotide sequence ID" value="NZ_FNUL01000017.1"/>
</dbReference>
<dbReference type="Pfam" id="PF13529">
    <property type="entry name" value="Peptidase_C39_2"/>
    <property type="match status" value="1"/>
</dbReference>
<dbReference type="PANTHER" id="PTHR37806:SF1">
    <property type="entry name" value="PEPTIDASE C39-LIKE DOMAIN-CONTAINING PROTEIN"/>
    <property type="match status" value="1"/>
</dbReference>
<dbReference type="InterPro" id="IPR039564">
    <property type="entry name" value="Peptidase_C39-like"/>
</dbReference>
<dbReference type="Proteomes" id="UP000236726">
    <property type="component" value="Unassembled WGS sequence"/>
</dbReference>
<name>A0A1H5WN56_9FIRM</name>
<accession>A0A1H5WN56</accession>
<gene>
    <name evidence="4" type="ORF">SAMN05216537_1179</name>
</gene>
<evidence type="ECO:0000313" key="5">
    <source>
        <dbReference type="Proteomes" id="UP000236726"/>
    </source>
</evidence>
<evidence type="ECO:0000256" key="2">
    <source>
        <dbReference type="SAM" id="Phobius"/>
    </source>
</evidence>
<dbReference type="Gene3D" id="3.90.70.10">
    <property type="entry name" value="Cysteine proteinases"/>
    <property type="match status" value="1"/>
</dbReference>
<feature type="transmembrane region" description="Helical" evidence="2">
    <location>
        <begin position="7"/>
        <end position="24"/>
    </location>
</feature>
<proteinExistence type="predicted"/>
<feature type="compositionally biased region" description="Low complexity" evidence="1">
    <location>
        <begin position="54"/>
        <end position="66"/>
    </location>
</feature>
<evidence type="ECO:0000259" key="3">
    <source>
        <dbReference type="Pfam" id="PF13529"/>
    </source>
</evidence>
<keyword evidence="2" id="KW-0812">Transmembrane</keyword>
<keyword evidence="5" id="KW-1185">Reference proteome</keyword>